<proteinExistence type="predicted"/>
<evidence type="ECO:0000313" key="2">
    <source>
        <dbReference type="EMBL" id="CAE0437948.1"/>
    </source>
</evidence>
<feature type="transmembrane region" description="Helical" evidence="1">
    <location>
        <begin position="78"/>
        <end position="101"/>
    </location>
</feature>
<evidence type="ECO:0000256" key="1">
    <source>
        <dbReference type="SAM" id="Phobius"/>
    </source>
</evidence>
<protein>
    <submittedName>
        <fullName evidence="2">Uncharacterized protein</fullName>
    </submittedName>
</protein>
<accession>A0A7S3LPJ6</accession>
<feature type="transmembrane region" description="Helical" evidence="1">
    <location>
        <begin position="121"/>
        <end position="142"/>
    </location>
</feature>
<name>A0A7S3LPJ6_9STRA</name>
<sequence length="194" mass="21839">MVTISDLHLFSYHTYNAIGSAIDPDFDISENRGICIAGGVGATIGVPMNLFGLFIVAYSLRTTVRQVLVKKINISKEVLTNSFLLKGCVVAVGLGVLLYLLDRNNLDSFRGLYCSFAAWNLRNGLILIAYVSATMGLIFYFFADSYFILKQHAFMSATDERITKVGDFEKKVLRFTVTLTIKFFVVFLFFWYVN</sequence>
<feature type="transmembrane region" description="Helical" evidence="1">
    <location>
        <begin position="172"/>
        <end position="193"/>
    </location>
</feature>
<feature type="transmembrane region" description="Helical" evidence="1">
    <location>
        <begin position="36"/>
        <end position="58"/>
    </location>
</feature>
<keyword evidence="1" id="KW-1133">Transmembrane helix</keyword>
<reference evidence="2" key="1">
    <citation type="submission" date="2021-01" db="EMBL/GenBank/DDBJ databases">
        <authorList>
            <person name="Corre E."/>
            <person name="Pelletier E."/>
            <person name="Niang G."/>
            <person name="Scheremetjew M."/>
            <person name="Finn R."/>
            <person name="Kale V."/>
            <person name="Holt S."/>
            <person name="Cochrane G."/>
            <person name="Meng A."/>
            <person name="Brown T."/>
            <person name="Cohen L."/>
        </authorList>
    </citation>
    <scope>NUCLEOTIDE SEQUENCE</scope>
    <source>
        <strain evidence="2">GSBS06</strain>
    </source>
</reference>
<keyword evidence="1" id="KW-0472">Membrane</keyword>
<organism evidence="2">
    <name type="scientific">Aplanochytrium stocchinoi</name>
    <dbReference type="NCBI Taxonomy" id="215587"/>
    <lineage>
        <taxon>Eukaryota</taxon>
        <taxon>Sar</taxon>
        <taxon>Stramenopiles</taxon>
        <taxon>Bigyra</taxon>
        <taxon>Labyrinthulomycetes</taxon>
        <taxon>Thraustochytrida</taxon>
        <taxon>Thraustochytriidae</taxon>
        <taxon>Aplanochytrium</taxon>
    </lineage>
</organism>
<dbReference type="AlphaFoldDB" id="A0A7S3LPJ6"/>
<gene>
    <name evidence="2" type="ORF">ASTO00021_LOCUS8200</name>
</gene>
<dbReference type="EMBL" id="HBIN01010943">
    <property type="protein sequence ID" value="CAE0437948.1"/>
    <property type="molecule type" value="Transcribed_RNA"/>
</dbReference>
<keyword evidence="1" id="KW-0812">Transmembrane</keyword>